<organism evidence="2 3">
    <name type="scientific">Onychostoma macrolepis</name>
    <dbReference type="NCBI Taxonomy" id="369639"/>
    <lineage>
        <taxon>Eukaryota</taxon>
        <taxon>Metazoa</taxon>
        <taxon>Chordata</taxon>
        <taxon>Craniata</taxon>
        <taxon>Vertebrata</taxon>
        <taxon>Euteleostomi</taxon>
        <taxon>Actinopterygii</taxon>
        <taxon>Neopterygii</taxon>
        <taxon>Teleostei</taxon>
        <taxon>Ostariophysi</taxon>
        <taxon>Cypriniformes</taxon>
        <taxon>Cyprinidae</taxon>
        <taxon>Acrossocheilinae</taxon>
        <taxon>Onychostoma</taxon>
    </lineage>
</organism>
<evidence type="ECO:0000313" key="3">
    <source>
        <dbReference type="Proteomes" id="UP000579812"/>
    </source>
</evidence>
<dbReference type="EMBL" id="JAAMOB010000014">
    <property type="protein sequence ID" value="KAF4104862.1"/>
    <property type="molecule type" value="Genomic_DNA"/>
</dbReference>
<name>A0A7J6CGM1_9TELE</name>
<accession>A0A7J6CGM1</accession>
<reference evidence="2 3" key="1">
    <citation type="submission" date="2020-04" db="EMBL/GenBank/DDBJ databases">
        <title>Chromosome-level genome assembly of a cyprinid fish Onychostoma macrolepis by integration of Nanopore Sequencing, Bionano and Hi-C technology.</title>
        <authorList>
            <person name="Wang D."/>
        </authorList>
    </citation>
    <scope>NUCLEOTIDE SEQUENCE [LARGE SCALE GENOMIC DNA]</scope>
    <source>
        <strain evidence="2">SWU-2019</strain>
        <tissue evidence="2">Muscle</tissue>
    </source>
</reference>
<sequence length="115" mass="12856">MLACKINSSHAEPLKTSFTSTIKTTNTILSIILHLRFTVYSSHSKMDRSKFETSSGKFRHPVQFQPPTVEEKQQAISKSGPRPRLCPSRSCAASLLGSTRCHSSFRHCAAHYIAY</sequence>
<dbReference type="Proteomes" id="UP000579812">
    <property type="component" value="Unassembled WGS sequence"/>
</dbReference>
<keyword evidence="3" id="KW-1185">Reference proteome</keyword>
<proteinExistence type="predicted"/>
<evidence type="ECO:0000256" key="1">
    <source>
        <dbReference type="SAM" id="MobiDB-lite"/>
    </source>
</evidence>
<gene>
    <name evidence="2" type="ORF">G5714_014193</name>
</gene>
<dbReference type="AlphaFoldDB" id="A0A7J6CGM1"/>
<evidence type="ECO:0000313" key="2">
    <source>
        <dbReference type="EMBL" id="KAF4104862.1"/>
    </source>
</evidence>
<feature type="region of interest" description="Disordered" evidence="1">
    <location>
        <begin position="51"/>
        <end position="86"/>
    </location>
</feature>
<protein>
    <submittedName>
        <fullName evidence="2">Uncharacterized protein</fullName>
    </submittedName>
</protein>
<comment type="caution">
    <text evidence="2">The sequence shown here is derived from an EMBL/GenBank/DDBJ whole genome shotgun (WGS) entry which is preliminary data.</text>
</comment>